<reference evidence="6" key="1">
    <citation type="submission" date="2021-01" db="EMBL/GenBank/DDBJ databases">
        <title>Marivirga aurantiaca sp. nov., isolated from intertidal surface sediments.</title>
        <authorList>
            <person name="Zhang M."/>
        </authorList>
    </citation>
    <scope>NUCLEOTIDE SEQUENCE</scope>
    <source>
        <strain evidence="6">S37H4</strain>
    </source>
</reference>
<evidence type="ECO:0000256" key="2">
    <source>
        <dbReference type="ARBA" id="ARBA00022771"/>
    </source>
</evidence>
<comment type="caution">
    <text evidence="6">The sequence shown here is derived from an EMBL/GenBank/DDBJ whole genome shotgun (WGS) entry which is preliminary data.</text>
</comment>
<evidence type="ECO:0000256" key="3">
    <source>
        <dbReference type="ARBA" id="ARBA00022833"/>
    </source>
</evidence>
<dbReference type="EMBL" id="JAEQBW010000002">
    <property type="protein sequence ID" value="MBK6264503.1"/>
    <property type="molecule type" value="Genomic_DNA"/>
</dbReference>
<proteinExistence type="predicted"/>
<dbReference type="Pfam" id="PF01258">
    <property type="entry name" value="zf-dskA_traR"/>
    <property type="match status" value="1"/>
</dbReference>
<evidence type="ECO:0000313" key="7">
    <source>
        <dbReference type="Proteomes" id="UP000611723"/>
    </source>
</evidence>
<evidence type="ECO:0000259" key="5">
    <source>
        <dbReference type="Pfam" id="PF01258"/>
    </source>
</evidence>
<accession>A0A934WWQ7</accession>
<dbReference type="Gene3D" id="1.20.120.910">
    <property type="entry name" value="DksA, coiled-coil domain"/>
    <property type="match status" value="1"/>
</dbReference>
<evidence type="ECO:0000313" key="6">
    <source>
        <dbReference type="EMBL" id="MBK6264503.1"/>
    </source>
</evidence>
<dbReference type="AlphaFoldDB" id="A0A934WWQ7"/>
<dbReference type="RefSeq" id="WP_201430195.1">
    <property type="nucleotide sequence ID" value="NZ_JAEQBW010000002.1"/>
</dbReference>
<feature type="zinc finger region" description="dksA C4-type" evidence="4">
    <location>
        <begin position="26"/>
        <end position="50"/>
    </location>
</feature>
<dbReference type="Proteomes" id="UP000611723">
    <property type="component" value="Unassembled WGS sequence"/>
</dbReference>
<dbReference type="PROSITE" id="PS51128">
    <property type="entry name" value="ZF_DKSA_2"/>
    <property type="match status" value="1"/>
</dbReference>
<keyword evidence="1" id="KW-0479">Metal-binding</keyword>
<keyword evidence="2" id="KW-0863">Zinc-finger</keyword>
<sequence length="53" mass="6174">MRKAEGDLHGLDRWLSLYDTQQFGKCIRCKNKININRLLLMPASTRCIHCAKL</sequence>
<evidence type="ECO:0000256" key="4">
    <source>
        <dbReference type="PROSITE-ProRule" id="PRU00510"/>
    </source>
</evidence>
<gene>
    <name evidence="6" type="ORF">JKA74_05590</name>
</gene>
<name>A0A934WWQ7_9BACT</name>
<dbReference type="InterPro" id="IPR000962">
    <property type="entry name" value="Znf_DskA_TraR"/>
</dbReference>
<keyword evidence="3" id="KW-0862">Zinc</keyword>
<evidence type="ECO:0000256" key="1">
    <source>
        <dbReference type="ARBA" id="ARBA00022723"/>
    </source>
</evidence>
<protein>
    <submittedName>
        <fullName evidence="6">TraR/DksA C4-type zinc finger protein</fullName>
    </submittedName>
</protein>
<dbReference type="GO" id="GO:0008270">
    <property type="term" value="F:zinc ion binding"/>
    <property type="evidence" value="ECO:0007669"/>
    <property type="project" value="UniProtKB-KW"/>
</dbReference>
<feature type="domain" description="Zinc finger DksA/TraR C4-type" evidence="5">
    <location>
        <begin position="22"/>
        <end position="51"/>
    </location>
</feature>
<keyword evidence="7" id="KW-1185">Reference proteome</keyword>
<organism evidence="6 7">
    <name type="scientific">Marivirga aurantiaca</name>
    <dbReference type="NCBI Taxonomy" id="2802615"/>
    <lineage>
        <taxon>Bacteria</taxon>
        <taxon>Pseudomonadati</taxon>
        <taxon>Bacteroidota</taxon>
        <taxon>Cytophagia</taxon>
        <taxon>Cytophagales</taxon>
        <taxon>Marivirgaceae</taxon>
        <taxon>Marivirga</taxon>
    </lineage>
</organism>
<dbReference type="SUPFAM" id="SSF57716">
    <property type="entry name" value="Glucocorticoid receptor-like (DNA-binding domain)"/>
    <property type="match status" value="1"/>
</dbReference>